<evidence type="ECO:0000256" key="8">
    <source>
        <dbReference type="ARBA" id="ARBA00022723"/>
    </source>
</evidence>
<comment type="catalytic activity">
    <reaction evidence="13 15">
        <text>(sulfur carrier)-H + L-cysteine = (sulfur carrier)-SH + L-alanine</text>
        <dbReference type="Rhea" id="RHEA:43892"/>
        <dbReference type="Rhea" id="RHEA-COMP:14737"/>
        <dbReference type="Rhea" id="RHEA-COMP:14739"/>
        <dbReference type="ChEBI" id="CHEBI:29917"/>
        <dbReference type="ChEBI" id="CHEBI:35235"/>
        <dbReference type="ChEBI" id="CHEBI:57972"/>
        <dbReference type="ChEBI" id="CHEBI:64428"/>
        <dbReference type="EC" id="2.8.1.7"/>
    </reaction>
</comment>
<evidence type="ECO:0000256" key="1">
    <source>
        <dbReference type="ARBA" id="ARBA00001933"/>
    </source>
</evidence>
<dbReference type="InterPro" id="IPR000192">
    <property type="entry name" value="Aminotrans_V_dom"/>
</dbReference>
<dbReference type="EMBL" id="JAENHM010000073">
    <property type="protein sequence ID" value="MBK1841101.1"/>
    <property type="molecule type" value="Genomic_DNA"/>
</dbReference>
<dbReference type="PANTHER" id="PTHR11601">
    <property type="entry name" value="CYSTEINE DESULFURYLASE FAMILY MEMBER"/>
    <property type="match status" value="1"/>
</dbReference>
<sequence length="409" mass="44037">MTIPNVTVPNRGVYLDNNATTRVDPDVLAEMLPLFTEHFGNPSSMHAFGAAVGGKIEWARKQVQALLGAAHDSEIIFTSGGTESDNTAILSIIEAYPKKREIVTSVVEHPAVLALCDYLEKKRDYKIHRIPVDNRGDLDIDAYRAALSDQVAIVSIMWANNETGTIFPIEELAQMAKAVGAVFHTDAVQAVGKIPMKLADSAVDMLSLSGHKLHAPKGIGALYVKRGLRFRPMLRGGHQERSRRAGTENAPAIVGLGAAAHLALTHMGEENTRVKAQRDRLEQAILAAVPACFVTGNPEHRLPNTCNIAFEFIEGEAILLLLNEQGIAASSGSACTSGSLEPSHVMRAMGVPYTAAHGATRFSLSRDTTDAEIDHVIAVVPGIIAKLRSLSPYWEQGAAKPKEFAPVYS</sequence>
<dbReference type="InterPro" id="IPR017772">
    <property type="entry name" value="Cys_deSase_NifS_bac/arc"/>
</dbReference>
<comment type="cofactor">
    <cofactor evidence="1 14">
        <name>pyridoxal 5'-phosphate</name>
        <dbReference type="ChEBI" id="CHEBI:597326"/>
    </cofactor>
</comment>
<gene>
    <name evidence="17" type="primary">nifS</name>
    <name evidence="17" type="ORF">JHL17_27240</name>
</gene>
<dbReference type="InterPro" id="IPR016454">
    <property type="entry name" value="Cysteine_dSase"/>
</dbReference>
<dbReference type="InterPro" id="IPR015422">
    <property type="entry name" value="PyrdxlP-dep_Trfase_small"/>
</dbReference>
<evidence type="ECO:0000256" key="9">
    <source>
        <dbReference type="ARBA" id="ARBA00022898"/>
    </source>
</evidence>
<comment type="similarity">
    <text evidence="3 15">Belongs to the class-V pyridoxal-phosphate-dependent aminotransferase family. NifS/IscS subfamily.</text>
</comment>
<evidence type="ECO:0000256" key="2">
    <source>
        <dbReference type="ARBA" id="ARBA00003120"/>
    </source>
</evidence>
<comment type="function">
    <text evidence="2">Catalyzes the removal of elemental sulfur atoms from cysteine to produce alanine. Seems to participate in the biosynthesis of the nitrogenase metalloclusters by providing the inorganic sulfur required for the Fe-S core formation.</text>
</comment>
<evidence type="ECO:0000256" key="14">
    <source>
        <dbReference type="RuleBase" id="RU004504"/>
    </source>
</evidence>
<accession>A0ABS1FCD6</accession>
<dbReference type="Gene3D" id="3.40.640.10">
    <property type="entry name" value="Type I PLP-dependent aspartate aminotransferase-like (Major domain)"/>
    <property type="match status" value="1"/>
</dbReference>
<dbReference type="Gene3D" id="1.10.260.50">
    <property type="match status" value="1"/>
</dbReference>
<evidence type="ECO:0000256" key="3">
    <source>
        <dbReference type="ARBA" id="ARBA00006490"/>
    </source>
</evidence>
<dbReference type="EC" id="2.8.1.7" evidence="5 15"/>
<evidence type="ECO:0000313" key="17">
    <source>
        <dbReference type="EMBL" id="MBK1841101.1"/>
    </source>
</evidence>
<comment type="caution">
    <text evidence="17">The sequence shown here is derived from an EMBL/GenBank/DDBJ whole genome shotgun (WGS) entry which is preliminary data.</text>
</comment>
<evidence type="ECO:0000256" key="4">
    <source>
        <dbReference type="ARBA" id="ARBA00011738"/>
    </source>
</evidence>
<comment type="subunit">
    <text evidence="4">Homodimer.</text>
</comment>
<reference evidence="18" key="1">
    <citation type="submission" date="2021-01" db="EMBL/GenBank/DDBJ databases">
        <title>Genome public.</title>
        <authorList>
            <person name="Liu C."/>
            <person name="Sun Q."/>
        </authorList>
    </citation>
    <scope>NUCLEOTIDE SEQUENCE [LARGE SCALE GENOMIC DNA]</scope>
    <source>
        <strain evidence="18">YIM B02556</strain>
    </source>
</reference>
<evidence type="ECO:0000259" key="16">
    <source>
        <dbReference type="Pfam" id="PF00266"/>
    </source>
</evidence>
<evidence type="ECO:0000256" key="15">
    <source>
        <dbReference type="RuleBase" id="RU364075"/>
    </source>
</evidence>
<keyword evidence="10 15" id="KW-0408">Iron</keyword>
<dbReference type="RefSeq" id="WP_200197802.1">
    <property type="nucleotide sequence ID" value="NZ_JAENHM010000073.1"/>
</dbReference>
<evidence type="ECO:0000256" key="11">
    <source>
        <dbReference type="ARBA" id="ARBA00023014"/>
    </source>
</evidence>
<evidence type="ECO:0000313" key="18">
    <source>
        <dbReference type="Proteomes" id="UP000652760"/>
    </source>
</evidence>
<dbReference type="PANTHER" id="PTHR11601:SF34">
    <property type="entry name" value="CYSTEINE DESULFURASE"/>
    <property type="match status" value="1"/>
</dbReference>
<dbReference type="NCBIfam" id="TIGR03402">
    <property type="entry name" value="FeS_nifS"/>
    <property type="match status" value="1"/>
</dbReference>
<evidence type="ECO:0000256" key="13">
    <source>
        <dbReference type="ARBA" id="ARBA00050776"/>
    </source>
</evidence>
<proteinExistence type="inferred from homology"/>
<dbReference type="Proteomes" id="UP000652760">
    <property type="component" value="Unassembled WGS sequence"/>
</dbReference>
<dbReference type="InterPro" id="IPR020578">
    <property type="entry name" value="Aminotrans_V_PyrdxlP_BS"/>
</dbReference>
<name>A0ABS1FCD6_9PROT</name>
<dbReference type="InterPro" id="IPR015421">
    <property type="entry name" value="PyrdxlP-dep_Trfase_major"/>
</dbReference>
<evidence type="ECO:0000256" key="7">
    <source>
        <dbReference type="ARBA" id="ARBA00022679"/>
    </source>
</evidence>
<keyword evidence="18" id="KW-1185">Reference proteome</keyword>
<keyword evidence="9 15" id="KW-0663">Pyridoxal phosphate</keyword>
<evidence type="ECO:0000256" key="6">
    <source>
        <dbReference type="ARBA" id="ARBA00013558"/>
    </source>
</evidence>
<dbReference type="Pfam" id="PF00266">
    <property type="entry name" value="Aminotran_5"/>
    <property type="match status" value="1"/>
</dbReference>
<dbReference type="Gene3D" id="3.90.1150.10">
    <property type="entry name" value="Aspartate Aminotransferase, domain 1"/>
    <property type="match status" value="1"/>
</dbReference>
<evidence type="ECO:0000256" key="12">
    <source>
        <dbReference type="ARBA" id="ARBA00031911"/>
    </source>
</evidence>
<keyword evidence="7 15" id="KW-0808">Transferase</keyword>
<dbReference type="GO" id="GO:0031071">
    <property type="term" value="F:cysteine desulfurase activity"/>
    <property type="evidence" value="ECO:0007669"/>
    <property type="project" value="UniProtKB-EC"/>
</dbReference>
<keyword evidence="8 15" id="KW-0479">Metal-binding</keyword>
<feature type="domain" description="Aminotransferase class V" evidence="16">
    <location>
        <begin position="13"/>
        <end position="375"/>
    </location>
</feature>
<dbReference type="PROSITE" id="PS00595">
    <property type="entry name" value="AA_TRANSFER_CLASS_5"/>
    <property type="match status" value="1"/>
</dbReference>
<dbReference type="SUPFAM" id="SSF53383">
    <property type="entry name" value="PLP-dependent transferases"/>
    <property type="match status" value="1"/>
</dbReference>
<dbReference type="InterPro" id="IPR015424">
    <property type="entry name" value="PyrdxlP-dep_Trfase"/>
</dbReference>
<keyword evidence="11 15" id="KW-0411">Iron-sulfur</keyword>
<evidence type="ECO:0000256" key="5">
    <source>
        <dbReference type="ARBA" id="ARBA00012239"/>
    </source>
</evidence>
<evidence type="ECO:0000256" key="10">
    <source>
        <dbReference type="ARBA" id="ARBA00023004"/>
    </source>
</evidence>
<organism evidence="17 18">
    <name type="scientific">Azospirillum endophyticum</name>
    <dbReference type="NCBI Taxonomy" id="2800326"/>
    <lineage>
        <taxon>Bacteria</taxon>
        <taxon>Pseudomonadati</taxon>
        <taxon>Pseudomonadota</taxon>
        <taxon>Alphaproteobacteria</taxon>
        <taxon>Rhodospirillales</taxon>
        <taxon>Azospirillaceae</taxon>
        <taxon>Azospirillum</taxon>
    </lineage>
</organism>
<protein>
    <recommendedName>
        <fullName evidence="6 15">Cysteine desulfurase</fullName>
        <ecNumber evidence="5 15">2.8.1.7</ecNumber>
    </recommendedName>
    <alternativeName>
        <fullName evidence="12 15">Nitrogenase metalloclusters biosynthesis protein NifS</fullName>
    </alternativeName>
</protein>
<dbReference type="PIRSF" id="PIRSF005572">
    <property type="entry name" value="NifS"/>
    <property type="match status" value="1"/>
</dbReference>